<dbReference type="InterPro" id="IPR001647">
    <property type="entry name" value="HTH_TetR"/>
</dbReference>
<feature type="DNA-binding region" description="H-T-H motif" evidence="2">
    <location>
        <begin position="29"/>
        <end position="48"/>
    </location>
</feature>
<dbReference type="RefSeq" id="WP_113617578.1">
    <property type="nucleotide sequence ID" value="NZ_QFFJ01000002.1"/>
</dbReference>
<evidence type="ECO:0000256" key="2">
    <source>
        <dbReference type="PROSITE-ProRule" id="PRU00335"/>
    </source>
</evidence>
<dbReference type="InterPro" id="IPR050624">
    <property type="entry name" value="HTH-type_Tx_Regulator"/>
</dbReference>
<comment type="caution">
    <text evidence="4">The sequence shown here is derived from an EMBL/GenBank/DDBJ whole genome shotgun (WGS) entry which is preliminary data.</text>
</comment>
<dbReference type="SUPFAM" id="SSF46689">
    <property type="entry name" value="Homeodomain-like"/>
    <property type="match status" value="1"/>
</dbReference>
<keyword evidence="5" id="KW-1185">Reference proteome</keyword>
<feature type="domain" description="HTH tetR-type" evidence="3">
    <location>
        <begin position="6"/>
        <end position="66"/>
    </location>
</feature>
<dbReference type="Proteomes" id="UP000253410">
    <property type="component" value="Unassembled WGS sequence"/>
</dbReference>
<name>A0A365XR52_9BACT</name>
<protein>
    <submittedName>
        <fullName evidence="4">TetR/AcrR family transcriptional regulator</fullName>
    </submittedName>
</protein>
<evidence type="ECO:0000313" key="4">
    <source>
        <dbReference type="EMBL" id="RBL88836.1"/>
    </source>
</evidence>
<reference evidence="4 5" key="1">
    <citation type="submission" date="2018-05" db="EMBL/GenBank/DDBJ databases">
        <title>Chitinophaga sp. K3CV102501T nov., isolated from isolated from a monsoon evergreen broad-leaved forest soil.</title>
        <authorList>
            <person name="Lv Y."/>
        </authorList>
    </citation>
    <scope>NUCLEOTIDE SEQUENCE [LARGE SCALE GENOMIC DNA]</scope>
    <source>
        <strain evidence="4 5">GDMCC 1.1325</strain>
    </source>
</reference>
<dbReference type="GO" id="GO:0003677">
    <property type="term" value="F:DNA binding"/>
    <property type="evidence" value="ECO:0007669"/>
    <property type="project" value="UniProtKB-UniRule"/>
</dbReference>
<keyword evidence="1 2" id="KW-0238">DNA-binding</keyword>
<proteinExistence type="predicted"/>
<dbReference type="OrthoDB" id="6430772at2"/>
<organism evidence="4 5">
    <name type="scientific">Chitinophaga flava</name>
    <dbReference type="NCBI Taxonomy" id="2259036"/>
    <lineage>
        <taxon>Bacteria</taxon>
        <taxon>Pseudomonadati</taxon>
        <taxon>Bacteroidota</taxon>
        <taxon>Chitinophagia</taxon>
        <taxon>Chitinophagales</taxon>
        <taxon>Chitinophagaceae</taxon>
        <taxon>Chitinophaga</taxon>
    </lineage>
</organism>
<dbReference type="AlphaFoldDB" id="A0A365XR52"/>
<dbReference type="InterPro" id="IPR009057">
    <property type="entry name" value="Homeodomain-like_sf"/>
</dbReference>
<dbReference type="Pfam" id="PF00440">
    <property type="entry name" value="TetR_N"/>
    <property type="match status" value="1"/>
</dbReference>
<dbReference type="PANTHER" id="PTHR43479">
    <property type="entry name" value="ACREF/ENVCD OPERON REPRESSOR-RELATED"/>
    <property type="match status" value="1"/>
</dbReference>
<dbReference type="PANTHER" id="PTHR43479:SF11">
    <property type="entry name" value="ACREF_ENVCD OPERON REPRESSOR-RELATED"/>
    <property type="match status" value="1"/>
</dbReference>
<evidence type="ECO:0000259" key="3">
    <source>
        <dbReference type="PROSITE" id="PS50977"/>
    </source>
</evidence>
<dbReference type="Gene3D" id="1.10.357.10">
    <property type="entry name" value="Tetracycline Repressor, domain 2"/>
    <property type="match status" value="1"/>
</dbReference>
<evidence type="ECO:0000256" key="1">
    <source>
        <dbReference type="ARBA" id="ARBA00023125"/>
    </source>
</evidence>
<gene>
    <name evidence="4" type="ORF">DF182_19970</name>
</gene>
<dbReference type="PROSITE" id="PS50977">
    <property type="entry name" value="HTH_TETR_2"/>
    <property type="match status" value="1"/>
</dbReference>
<accession>A0A365XR52</accession>
<sequence>MRPRDENKATQLKQTAISMIVRDGIEEFGVNKLAKAVGVSPGTIYIYFKDKEALLLTLCEEVSATMLESSLKDLHPGMPFEAGMRLQWKNRYHFSQKHPELVAFIEKVRYTYVYESIEEKLTATYGKLLGAFIKKAIADKALAEMPFEVYWSLAFAPLYQLISFSRQQGDRKRKFVLTDTVLEKALARVLKGLKP</sequence>
<dbReference type="PRINTS" id="PR00455">
    <property type="entry name" value="HTHTETR"/>
</dbReference>
<dbReference type="EMBL" id="QFFJ01000002">
    <property type="protein sequence ID" value="RBL88836.1"/>
    <property type="molecule type" value="Genomic_DNA"/>
</dbReference>
<evidence type="ECO:0000313" key="5">
    <source>
        <dbReference type="Proteomes" id="UP000253410"/>
    </source>
</evidence>